<comment type="caution">
    <text evidence="1">The sequence shown here is derived from an EMBL/GenBank/DDBJ whole genome shotgun (WGS) entry which is preliminary data.</text>
</comment>
<protein>
    <submittedName>
        <fullName evidence="1">Uncharacterized protein</fullName>
    </submittedName>
</protein>
<gene>
    <name evidence="1" type="ORF">I4F81_010962</name>
</gene>
<dbReference type="Proteomes" id="UP000798662">
    <property type="component" value="Chromosome 3"/>
</dbReference>
<organism evidence="1 2">
    <name type="scientific">Pyropia yezoensis</name>
    <name type="common">Susabi-nori</name>
    <name type="synonym">Porphyra yezoensis</name>
    <dbReference type="NCBI Taxonomy" id="2788"/>
    <lineage>
        <taxon>Eukaryota</taxon>
        <taxon>Rhodophyta</taxon>
        <taxon>Bangiophyceae</taxon>
        <taxon>Bangiales</taxon>
        <taxon>Bangiaceae</taxon>
        <taxon>Pyropia</taxon>
    </lineage>
</organism>
<keyword evidence="2" id="KW-1185">Reference proteome</keyword>
<name>A0ACC3CFD3_PYRYE</name>
<evidence type="ECO:0000313" key="1">
    <source>
        <dbReference type="EMBL" id="KAK1868476.1"/>
    </source>
</evidence>
<dbReference type="EMBL" id="CM020620">
    <property type="protein sequence ID" value="KAK1868476.1"/>
    <property type="molecule type" value="Genomic_DNA"/>
</dbReference>
<proteinExistence type="predicted"/>
<reference evidence="1" key="1">
    <citation type="submission" date="2019-11" db="EMBL/GenBank/DDBJ databases">
        <title>Nori genome reveals adaptations in red seaweeds to the harsh intertidal environment.</title>
        <authorList>
            <person name="Wang D."/>
            <person name="Mao Y."/>
        </authorList>
    </citation>
    <scope>NUCLEOTIDE SEQUENCE</scope>
    <source>
        <tissue evidence="1">Gametophyte</tissue>
    </source>
</reference>
<evidence type="ECO:0000313" key="2">
    <source>
        <dbReference type="Proteomes" id="UP000798662"/>
    </source>
</evidence>
<sequence length="1156" mass="117974">MSANGTRPLAQPRRLARAFCGGSPGLPRCLPSASASLSTTSGRSSFDSASPVPLPLVLIRPMSSSGRGHENGGSSSSGGGTSRKGELGDLKEGLHSSSNRTRRDALRRVVACMTVGKDMSSLFADVLQCTQTPSVELKKLVYLYLVHYASAKPELTILIVNTLLRDAAEENPLLRALALRTMASMRVDRMAEYLVEPLHRALSTPDAYVRKTAALCVAKMYGTNPALTVEEGFLDNLTELLSDSNATVVVNAIAALAEISDSRPGTLSLTPASVRTYMSALGECTEWGQVTVMDALADYTPADAEEADDLVEHVLPRLQHANAAVVLAAVRLLLQLLTVVSSVPGGNAARHTFVYRKMASPLLTLLSAKPEMQYVALRNMSILVRARPAVLAGNVRAFFCKYNDPLYVKVEKLELMVCLTAPEDAVAVLAELREYANEVDVSFVSRAINAMGQVALGAAESTTTDRGVDALINLLTRPLPHVVQPAVLALRDVFRRHPGRYGRHVAAIATDSVADVLDDADAKAALAWILGEYADVADGALTRLRACADALVDESPAVQLCVLSASVKCLLRRPSDRVAQTLASDVVRFCMSQSESVDVRDRGFLYARLLQAVSGSGADADGSGAGSAGANRERVRRVVLANKPASSGAADELPAELVEELLGHLSTLAAIYHWPVHAIQGVRAGTAVKARTSAGDGVSDLLFGGGGVAELSQTRSDGPDATADGLGGAASSSKAVATWGPPGADDFFGLAGPSSQAVVPVAPSSSSGPVASSSALTLLDELLGTDGGGGASGGVSGGGGGVAGGSDLLQLTDASHAQAPAPTGAPAPASSAAAHQRRPPFAGKVAAASAIGGKPLGDPFGVSPPPPPEQSTDALDSSLPADVRQVVLINGAQGRGLVVHGGFSAAAANGAAVAATLWLAIANHSAGPVDGFAVQVNSNLFGLSPAAGALAGQPALPAGGTVTLQVPMHATGTATVGSGIGTPAGAAKALTVQVALKVRPVGVLYFADRLARRVASLFPDGSALPKRAFLAAWSSVRDDAEIAVPVVVRLPMAGSPPEGSAAAAASAAVVSALSEARLFLVARRTVGSAQVMYFASRLPPAVTVLAEVSVPPVGGGGAGGVPAKLAIRVAGASSPQVCTLLSQAVASGVQQLLTKG</sequence>
<accession>A0ACC3CFD3</accession>